<gene>
    <name evidence="4" type="ORF">H3309_15275</name>
</gene>
<keyword evidence="1" id="KW-0812">Transmembrane</keyword>
<dbReference type="SUPFAM" id="SSF55874">
    <property type="entry name" value="ATPase domain of HSP90 chaperone/DNA topoisomerase II/histidine kinase"/>
    <property type="match status" value="1"/>
</dbReference>
<evidence type="ECO:0000256" key="1">
    <source>
        <dbReference type="SAM" id="Phobius"/>
    </source>
</evidence>
<evidence type="ECO:0000313" key="4">
    <source>
        <dbReference type="EMBL" id="QMW22649.1"/>
    </source>
</evidence>
<dbReference type="PANTHER" id="PTHR34220:SF7">
    <property type="entry name" value="SENSOR HISTIDINE KINASE YPDA"/>
    <property type="match status" value="1"/>
</dbReference>
<dbReference type="KEGG" id="sand:H3309_15275"/>
<protein>
    <submittedName>
        <fullName evidence="4">Histidine kinase</fullName>
    </submittedName>
</protein>
<dbReference type="GO" id="GO:0016020">
    <property type="term" value="C:membrane"/>
    <property type="evidence" value="ECO:0007669"/>
    <property type="project" value="InterPro"/>
</dbReference>
<dbReference type="InterPro" id="IPR036890">
    <property type="entry name" value="HATPase_C_sf"/>
</dbReference>
<proteinExistence type="predicted"/>
<dbReference type="Gene3D" id="3.30.565.10">
    <property type="entry name" value="Histidine kinase-like ATPase, C-terminal domain"/>
    <property type="match status" value="1"/>
</dbReference>
<feature type="domain" description="Signal transduction histidine kinase internal region" evidence="3">
    <location>
        <begin position="161"/>
        <end position="241"/>
    </location>
</feature>
<feature type="domain" description="Histidine kinase/HSP90-like ATPase" evidence="2">
    <location>
        <begin position="259"/>
        <end position="353"/>
    </location>
</feature>
<dbReference type="InterPro" id="IPR003594">
    <property type="entry name" value="HATPase_dom"/>
</dbReference>
<dbReference type="Pfam" id="PF06580">
    <property type="entry name" value="His_kinase"/>
    <property type="match status" value="1"/>
</dbReference>
<dbReference type="InterPro" id="IPR010559">
    <property type="entry name" value="Sig_transdc_His_kin_internal"/>
</dbReference>
<feature type="transmembrane region" description="Helical" evidence="1">
    <location>
        <begin position="117"/>
        <end position="144"/>
    </location>
</feature>
<evidence type="ECO:0000259" key="2">
    <source>
        <dbReference type="Pfam" id="PF02518"/>
    </source>
</evidence>
<dbReference type="EMBL" id="CP059851">
    <property type="protein sequence ID" value="QMW22649.1"/>
    <property type="molecule type" value="Genomic_DNA"/>
</dbReference>
<organism evidence="4 5">
    <name type="scientific">Sandaracinobacteroides saxicola</name>
    <dbReference type="NCBI Taxonomy" id="2759707"/>
    <lineage>
        <taxon>Bacteria</taxon>
        <taxon>Pseudomonadati</taxon>
        <taxon>Pseudomonadota</taxon>
        <taxon>Alphaproteobacteria</taxon>
        <taxon>Sphingomonadales</taxon>
        <taxon>Sphingosinicellaceae</taxon>
        <taxon>Sandaracinobacteroides</taxon>
    </lineage>
</organism>
<keyword evidence="5" id="KW-1185">Reference proteome</keyword>
<name>A0A7G5IH07_9SPHN</name>
<dbReference type="Pfam" id="PF02518">
    <property type="entry name" value="HATPase_c"/>
    <property type="match status" value="1"/>
</dbReference>
<dbReference type="RefSeq" id="WP_182295737.1">
    <property type="nucleotide sequence ID" value="NZ_CP059851.1"/>
</dbReference>
<evidence type="ECO:0000259" key="3">
    <source>
        <dbReference type="Pfam" id="PF06580"/>
    </source>
</evidence>
<feature type="transmembrane region" description="Helical" evidence="1">
    <location>
        <begin position="42"/>
        <end position="65"/>
    </location>
</feature>
<sequence length="360" mass="40112">MTVTGRPQGFFTDKNRAFWVLQSGGWIAYFMLRALGGLANRMGVGFILPTILVTVTGFSLTLLMAWAYRLIIRLKPVWVWTLTVAILIVAAVLFSVLEVWAHATFYEAGWRPQGVEFFGAILLTLAVLGAWTGLYYGINYYLLLDEQSDRLERMASQANAAQLEMLRYQINPHFLFNTLNSISTLVLLQQTERANTMLSRLSSFLRYSLVGEQAGMATLEQEVAALKLYLEIERTRFEDRLRATFDIEPRALEGRLPSLLLQPLVENAVKYAVTPQEEGADIDVSARIVGERLQISVADTGPGLIEGKVGPTSEGTGVGLGNIRERLLQAFGPDHRFELVPNQPQGLRVIIDIAFQTEAA</sequence>
<keyword evidence="4" id="KW-0808">Transferase</keyword>
<dbReference type="GO" id="GO:0000155">
    <property type="term" value="F:phosphorelay sensor kinase activity"/>
    <property type="evidence" value="ECO:0007669"/>
    <property type="project" value="InterPro"/>
</dbReference>
<feature type="transmembrane region" description="Helical" evidence="1">
    <location>
        <begin position="17"/>
        <end position="36"/>
    </location>
</feature>
<keyword evidence="1" id="KW-1133">Transmembrane helix</keyword>
<dbReference type="PANTHER" id="PTHR34220">
    <property type="entry name" value="SENSOR HISTIDINE KINASE YPDA"/>
    <property type="match status" value="1"/>
</dbReference>
<dbReference type="AlphaFoldDB" id="A0A7G5IH07"/>
<keyword evidence="4" id="KW-0418">Kinase</keyword>
<keyword evidence="1" id="KW-0472">Membrane</keyword>
<evidence type="ECO:0000313" key="5">
    <source>
        <dbReference type="Proteomes" id="UP000515292"/>
    </source>
</evidence>
<dbReference type="Proteomes" id="UP000515292">
    <property type="component" value="Chromosome"/>
</dbReference>
<accession>A0A7G5IH07</accession>
<dbReference type="InterPro" id="IPR050640">
    <property type="entry name" value="Bact_2-comp_sensor_kinase"/>
</dbReference>
<reference evidence="4 5" key="1">
    <citation type="submission" date="2020-07" db="EMBL/GenBank/DDBJ databases">
        <title>Complete genome sequence for Sandaracinobacter sp. M6.</title>
        <authorList>
            <person name="Tang Y."/>
            <person name="Liu Q."/>
            <person name="Guo Z."/>
            <person name="Lei P."/>
            <person name="Huang B."/>
        </authorList>
    </citation>
    <scope>NUCLEOTIDE SEQUENCE [LARGE SCALE GENOMIC DNA]</scope>
    <source>
        <strain evidence="4 5">M6</strain>
    </source>
</reference>
<feature type="transmembrane region" description="Helical" evidence="1">
    <location>
        <begin position="77"/>
        <end position="97"/>
    </location>
</feature>